<reference evidence="1 2" key="1">
    <citation type="submission" date="2016-10" db="EMBL/GenBank/DDBJ databases">
        <title>Genome sequence of the basidiomycete white-rot fungus Trametes pubescens.</title>
        <authorList>
            <person name="Makela M.R."/>
            <person name="Granchi Z."/>
            <person name="Peng M."/>
            <person name="De Vries R.P."/>
            <person name="Grigoriev I."/>
            <person name="Riley R."/>
            <person name="Hilden K."/>
        </authorList>
    </citation>
    <scope>NUCLEOTIDE SEQUENCE [LARGE SCALE GENOMIC DNA]</scope>
    <source>
        <strain evidence="1 2">FBCC735</strain>
    </source>
</reference>
<accession>A0A1M2V5R7</accession>
<gene>
    <name evidence="1" type="ORF">TRAPUB_6507</name>
</gene>
<protein>
    <submittedName>
        <fullName evidence="1">Uncharacterized protein</fullName>
    </submittedName>
</protein>
<dbReference type="EMBL" id="MNAD01001642">
    <property type="protein sequence ID" value="OJT02923.1"/>
    <property type="molecule type" value="Genomic_DNA"/>
</dbReference>
<organism evidence="1 2">
    <name type="scientific">Trametes pubescens</name>
    <name type="common">White-rot fungus</name>
    <dbReference type="NCBI Taxonomy" id="154538"/>
    <lineage>
        <taxon>Eukaryota</taxon>
        <taxon>Fungi</taxon>
        <taxon>Dikarya</taxon>
        <taxon>Basidiomycota</taxon>
        <taxon>Agaricomycotina</taxon>
        <taxon>Agaricomycetes</taxon>
        <taxon>Polyporales</taxon>
        <taxon>Polyporaceae</taxon>
        <taxon>Trametes</taxon>
    </lineage>
</organism>
<dbReference type="AlphaFoldDB" id="A0A1M2V5R7"/>
<evidence type="ECO:0000313" key="2">
    <source>
        <dbReference type="Proteomes" id="UP000184267"/>
    </source>
</evidence>
<proteinExistence type="predicted"/>
<dbReference type="STRING" id="154538.A0A1M2V5R7"/>
<comment type="caution">
    <text evidence="1">The sequence shown here is derived from an EMBL/GenBank/DDBJ whole genome shotgun (WGS) entry which is preliminary data.</text>
</comment>
<dbReference type="Proteomes" id="UP000184267">
    <property type="component" value="Unassembled WGS sequence"/>
</dbReference>
<evidence type="ECO:0000313" key="1">
    <source>
        <dbReference type="EMBL" id="OJT02923.1"/>
    </source>
</evidence>
<sequence length="93" mass="10603">MGAERRLGHARLPACGGRQVRRVPGDDGRLEYIRRELVRLERIPDEVFLRQGVIGTESYGLELFRFGSVRRADRLVAVSAQSAITHTFIYYAQ</sequence>
<name>A0A1M2V5R7_TRAPU</name>
<keyword evidence="2" id="KW-1185">Reference proteome</keyword>